<dbReference type="KEGG" id="pmet:G4Y79_05175"/>
<accession>A0A7S8IFM9</accession>
<protein>
    <submittedName>
        <fullName evidence="1">Uncharacterized protein</fullName>
    </submittedName>
</protein>
<name>A0A7S8IFM9_9CHLR</name>
<dbReference type="Proteomes" id="UP000594468">
    <property type="component" value="Chromosome"/>
</dbReference>
<proteinExistence type="predicted"/>
<evidence type="ECO:0000313" key="2">
    <source>
        <dbReference type="Proteomes" id="UP000594468"/>
    </source>
</evidence>
<evidence type="ECO:0000313" key="1">
    <source>
        <dbReference type="EMBL" id="QPC83772.1"/>
    </source>
</evidence>
<gene>
    <name evidence="1" type="ORF">G4Y79_05175</name>
</gene>
<keyword evidence="2" id="KW-1185">Reference proteome</keyword>
<dbReference type="EMBL" id="CP062983">
    <property type="protein sequence ID" value="QPC83772.1"/>
    <property type="molecule type" value="Genomic_DNA"/>
</dbReference>
<organism evidence="1 2">
    <name type="scientific">Phototrophicus methaneseepsis</name>
    <dbReference type="NCBI Taxonomy" id="2710758"/>
    <lineage>
        <taxon>Bacteria</taxon>
        <taxon>Bacillati</taxon>
        <taxon>Chloroflexota</taxon>
        <taxon>Candidatus Thermofontia</taxon>
        <taxon>Phototrophicales</taxon>
        <taxon>Phototrophicaceae</taxon>
        <taxon>Phototrophicus</taxon>
    </lineage>
</organism>
<dbReference type="RefSeq" id="WP_195171836.1">
    <property type="nucleotide sequence ID" value="NZ_CP062983.1"/>
</dbReference>
<reference evidence="1 2" key="1">
    <citation type="submission" date="2020-02" db="EMBL/GenBank/DDBJ databases">
        <authorList>
            <person name="Zheng R.K."/>
            <person name="Sun C.M."/>
        </authorList>
    </citation>
    <scope>NUCLEOTIDE SEQUENCE [LARGE SCALE GENOMIC DNA]</scope>
    <source>
        <strain evidence="2">rifampicinis</strain>
    </source>
</reference>
<dbReference type="AlphaFoldDB" id="A0A7S8IFM9"/>
<sequence length="115" mass="12549">MATTTKLKKKLKRQQLPKLTPAQLNHALALLEQTGLDATSKRALANAFTEMADSEAAATVQFLLRLPEDHQALIAAHAQNLQKLRGQTLSRASSELLTMSDEEWDALVNEADNGA</sequence>